<dbReference type="EMBL" id="JBHFQA010000004">
    <property type="protein sequence ID" value="KAL2099950.1"/>
    <property type="molecule type" value="Genomic_DNA"/>
</dbReference>
<feature type="region of interest" description="Disordered" evidence="4">
    <location>
        <begin position="1345"/>
        <end position="1420"/>
    </location>
</feature>
<feature type="compositionally biased region" description="Polar residues" evidence="4">
    <location>
        <begin position="1471"/>
        <end position="1489"/>
    </location>
</feature>
<dbReference type="SMART" id="SM00409">
    <property type="entry name" value="IG"/>
    <property type="match status" value="5"/>
</dbReference>
<evidence type="ECO:0000256" key="1">
    <source>
        <dbReference type="ARBA" id="ARBA00022737"/>
    </source>
</evidence>
<dbReference type="SUPFAM" id="SSF49265">
    <property type="entry name" value="Fibronectin type III"/>
    <property type="match status" value="1"/>
</dbReference>
<feature type="compositionally biased region" description="Basic and acidic residues" evidence="4">
    <location>
        <begin position="1097"/>
        <end position="1115"/>
    </location>
</feature>
<feature type="compositionally biased region" description="Basic and acidic residues" evidence="4">
    <location>
        <begin position="1348"/>
        <end position="1363"/>
    </location>
</feature>
<dbReference type="Pfam" id="PF00041">
    <property type="entry name" value="fn3"/>
    <property type="match status" value="1"/>
</dbReference>
<feature type="compositionally biased region" description="Basic and acidic residues" evidence="4">
    <location>
        <begin position="1641"/>
        <end position="1660"/>
    </location>
</feature>
<feature type="compositionally biased region" description="Low complexity" evidence="4">
    <location>
        <begin position="1702"/>
        <end position="1721"/>
    </location>
</feature>
<evidence type="ECO:0000256" key="4">
    <source>
        <dbReference type="SAM" id="MobiDB-lite"/>
    </source>
</evidence>
<dbReference type="FunFam" id="2.60.40.10:FF:000323">
    <property type="entry name" value="Immunoglobulin superfamily member 9B"/>
    <property type="match status" value="1"/>
</dbReference>
<protein>
    <submittedName>
        <fullName evidence="8">Uncharacterized protein</fullName>
    </submittedName>
</protein>
<dbReference type="SMART" id="SM00406">
    <property type="entry name" value="IGv"/>
    <property type="match status" value="2"/>
</dbReference>
<dbReference type="PROSITE" id="PS50835">
    <property type="entry name" value="IG_LIKE"/>
    <property type="match status" value="5"/>
</dbReference>
<dbReference type="InterPro" id="IPR003599">
    <property type="entry name" value="Ig_sub"/>
</dbReference>
<feature type="compositionally biased region" description="Acidic residues" evidence="4">
    <location>
        <begin position="1772"/>
        <end position="1783"/>
    </location>
</feature>
<feature type="domain" description="Ig-like" evidence="6">
    <location>
        <begin position="20"/>
        <end position="114"/>
    </location>
</feature>
<name>A0ABD1KLF9_9TELE</name>
<keyword evidence="1" id="KW-0677">Repeat</keyword>
<evidence type="ECO:0000259" key="6">
    <source>
        <dbReference type="PROSITE" id="PS50835"/>
    </source>
</evidence>
<keyword evidence="2" id="KW-1015">Disulfide bond</keyword>
<comment type="caution">
    <text evidence="8">The sequence shown here is derived from an EMBL/GenBank/DDBJ whole genome shotgun (WGS) entry which is preliminary data.</text>
</comment>
<dbReference type="PANTHER" id="PTHR44170">
    <property type="entry name" value="PROTEIN SIDEKICK"/>
    <property type="match status" value="1"/>
</dbReference>
<feature type="compositionally biased region" description="Low complexity" evidence="4">
    <location>
        <begin position="1573"/>
        <end position="1586"/>
    </location>
</feature>
<proteinExistence type="predicted"/>
<dbReference type="InterPro" id="IPR003961">
    <property type="entry name" value="FN3_dom"/>
</dbReference>
<reference evidence="8 9" key="1">
    <citation type="submission" date="2024-09" db="EMBL/GenBank/DDBJ databases">
        <title>A chromosome-level genome assembly of Gray's grenadier anchovy, Coilia grayii.</title>
        <authorList>
            <person name="Fu Z."/>
        </authorList>
    </citation>
    <scope>NUCLEOTIDE SEQUENCE [LARGE SCALE GENOMIC DNA]</scope>
    <source>
        <strain evidence="8">G4</strain>
        <tissue evidence="8">Muscle</tissue>
    </source>
</reference>
<evidence type="ECO:0000256" key="3">
    <source>
        <dbReference type="ARBA" id="ARBA00023319"/>
    </source>
</evidence>
<feature type="domain" description="Fibronectin type-III" evidence="7">
    <location>
        <begin position="616"/>
        <end position="709"/>
    </location>
</feature>
<dbReference type="InterPro" id="IPR003598">
    <property type="entry name" value="Ig_sub2"/>
</dbReference>
<dbReference type="InterPro" id="IPR013783">
    <property type="entry name" value="Ig-like_fold"/>
</dbReference>
<feature type="region of interest" description="Disordered" evidence="4">
    <location>
        <begin position="1195"/>
        <end position="1315"/>
    </location>
</feature>
<feature type="signal peptide" evidence="5">
    <location>
        <begin position="1"/>
        <end position="26"/>
    </location>
</feature>
<feature type="compositionally biased region" description="Low complexity" evidence="4">
    <location>
        <begin position="1439"/>
        <end position="1448"/>
    </location>
</feature>
<dbReference type="SMART" id="SM00408">
    <property type="entry name" value="IGc2"/>
    <property type="match status" value="5"/>
</dbReference>
<dbReference type="PROSITE" id="PS50853">
    <property type="entry name" value="FN3"/>
    <property type="match status" value="2"/>
</dbReference>
<feature type="compositionally biased region" description="Low complexity" evidence="4">
    <location>
        <begin position="769"/>
        <end position="785"/>
    </location>
</feature>
<feature type="domain" description="Ig-like" evidence="6">
    <location>
        <begin position="419"/>
        <end position="503"/>
    </location>
</feature>
<keyword evidence="9" id="KW-1185">Reference proteome</keyword>
<feature type="compositionally biased region" description="Basic and acidic residues" evidence="4">
    <location>
        <begin position="1284"/>
        <end position="1293"/>
    </location>
</feature>
<feature type="domain" description="Ig-like" evidence="6">
    <location>
        <begin position="138"/>
        <end position="216"/>
    </location>
</feature>
<feature type="domain" description="Ig-like" evidence="6">
    <location>
        <begin position="322"/>
        <end position="414"/>
    </location>
</feature>
<organism evidence="8 9">
    <name type="scientific">Coilia grayii</name>
    <name type="common">Gray's grenadier anchovy</name>
    <dbReference type="NCBI Taxonomy" id="363190"/>
    <lineage>
        <taxon>Eukaryota</taxon>
        <taxon>Metazoa</taxon>
        <taxon>Chordata</taxon>
        <taxon>Craniata</taxon>
        <taxon>Vertebrata</taxon>
        <taxon>Euteleostomi</taxon>
        <taxon>Actinopterygii</taxon>
        <taxon>Neopterygii</taxon>
        <taxon>Teleostei</taxon>
        <taxon>Clupei</taxon>
        <taxon>Clupeiformes</taxon>
        <taxon>Clupeoidei</taxon>
        <taxon>Engraulidae</taxon>
        <taxon>Coilinae</taxon>
        <taxon>Coilia</taxon>
    </lineage>
</organism>
<feature type="compositionally biased region" description="Low complexity" evidence="4">
    <location>
        <begin position="1012"/>
        <end position="1031"/>
    </location>
</feature>
<dbReference type="InterPro" id="IPR036116">
    <property type="entry name" value="FN3_sf"/>
</dbReference>
<feature type="compositionally biased region" description="Basic and acidic residues" evidence="4">
    <location>
        <begin position="1728"/>
        <end position="1737"/>
    </location>
</feature>
<gene>
    <name evidence="8" type="ORF">ACEWY4_004344</name>
</gene>
<feature type="domain" description="Fibronectin type-III" evidence="7">
    <location>
        <begin position="508"/>
        <end position="608"/>
    </location>
</feature>
<dbReference type="FunFam" id="2.60.40.10:FF:000032">
    <property type="entry name" value="palladin isoform X1"/>
    <property type="match status" value="1"/>
</dbReference>
<dbReference type="InterPro" id="IPR013106">
    <property type="entry name" value="Ig_V-set"/>
</dbReference>
<evidence type="ECO:0000313" key="9">
    <source>
        <dbReference type="Proteomes" id="UP001591681"/>
    </source>
</evidence>
<feature type="compositionally biased region" description="Basic and acidic residues" evidence="4">
    <location>
        <begin position="1536"/>
        <end position="1568"/>
    </location>
</feature>
<feature type="compositionally biased region" description="Gly residues" evidence="4">
    <location>
        <begin position="858"/>
        <end position="868"/>
    </location>
</feature>
<evidence type="ECO:0000313" key="8">
    <source>
        <dbReference type="EMBL" id="KAL2099950.1"/>
    </source>
</evidence>
<accession>A0ABD1KLF9</accession>
<dbReference type="Proteomes" id="UP001591681">
    <property type="component" value="Unassembled WGS sequence"/>
</dbReference>
<keyword evidence="3" id="KW-0393">Immunoglobulin domain</keyword>
<feature type="compositionally biased region" description="Low complexity" evidence="4">
    <location>
        <begin position="795"/>
        <end position="816"/>
    </location>
</feature>
<evidence type="ECO:0000256" key="5">
    <source>
        <dbReference type="SAM" id="SignalP"/>
    </source>
</evidence>
<feature type="compositionally biased region" description="Gly residues" evidence="4">
    <location>
        <begin position="1796"/>
        <end position="1811"/>
    </location>
</feature>
<feature type="compositionally biased region" description="Basic and acidic residues" evidence="4">
    <location>
        <begin position="950"/>
        <end position="966"/>
    </location>
</feature>
<dbReference type="Pfam" id="PF13927">
    <property type="entry name" value="Ig_3"/>
    <property type="match status" value="3"/>
</dbReference>
<sequence length="1844" mass="200429">MGLQTLHPLLLAAAVLTLWPLYLVHGAEPAVRAKVGSVAVLRCSLAPADVGSASPRHVVEWIRQGFDIPILIKFGAYAPRVHPDYEGRVSLMGDGALSVGALRLEDQGRYECRILPLEKTDGETRNGSWTLLTVYAPPMFTETSAAVVEALLRQPVSLRCVVRGNPTPQVTWTKNGVPLKQDNIEVRNGTVFFWSVSRESAGEYRCHASNSEGNVSHVTQLWVKGPPVIRVPPKDLALNVSQKAQLQCWAEADPPNMTYVWQREGENVYHIQSLKSRVRVLVDGTLLISGVTPEDSGNYTCTPTNGLLTPPSASAHLTVRHPAQVLQMPKETYLPTGMGGVIPCPVRAEPPLLRVDWTKDGKPLDLDTQYPGWTLTSQGSVSMATANEDAAGVYTCTPYNSYGTMGQSEPTRVILQDPPSFKVYPRKEYRQEVGRALEVPCQANGDPTPRVTWTKVGRSPSSSFSVAANGSLLLQPLSKDHQGAWQCSCSNRVATVNTSTTLLVLGTSPHAVSLLSVSAGLTHANVSWEPGFDGGYTQKFTIWLKRASSEAEREKQEWASVPVPPSAGTSFQVTGLQPSTEYQFSVLPQNKMGTGPFSDITSARTLDPQPVVLELAPPTFLSANVTAGGVLIRWEPPRGQSPPVESFVLQSRVEGAQWSVLAEDISANLTHMLVQGLEKDNVYELRLLSQHGDRLSRPSAPMTVSTAGLEVSEVSPASRGTHQRVPEPLLAGLVGGLALLCVALLLTIGLACVHHRRRAQRKRRREDPALLTSPSGTASAAGGSPDSVLKHKLLPTHSLSSTSSSSTSASSPSDPSSYDRSIHSTYHNSQQRGHHQQQQQPQPHFLPLPESTLSRGSRGWGGGGGGGSQKLSTLSPLELISRGPDGRFSLEPLTELPGSGSGSGSGSGFFSHMPIRRSLQMDFSRLPPPGTNRGVGGGGCGIQKSHSLRSHREERRERDRHRDRDAPFVLSVDLPPSSGHARSMAKHLSLQGHYFLDPQDLTPSVAELPECSSLLSEGSSSSSESDACSDPGPERGLSSSGYASLKRVSGGPAAAEDDGGPSAASLLVLQMEHERERGNLSRCLTLAREREALERELRKYSSDRHSIIADREPKLQQHQQQSQQKGEEDEEEEEEEEEDDPELHEHELMWITRRGVSPHSSLRASRGCYSPGHSGRGSTRPSSCVLWEASPLASPTHHLVQVHTPPPPPPPVPLPPPQEADRQWSGPDGQRTKRSPLVGGGVGLALHPERERPRRELESPRRGCVSPDRLSVAAGSRRQGVHQEAVDTAERTGTRRRGGTDGQGEEGGDIIRGHPAECTFVEMSVDGPEIEERYHAVSLPARAVQTLGRRDRDRQHTHRDAHTLQRMHARGAIGDTQGKSQSSRTLSHMDVQRPDLRKTGSLGPQCWAGHKSTQSLDSRRKGEFLTPDAWIHSLSLSTVSGSSFSSPLQYEDVGGEPYRETPQAHSRGIPNPQSGGEPQNTPSRSSVTTPHRRTPKSPGRTPDPRRQASTLPREFRGHPDTMSDTAPRGPHGRGHPTPDRHPTSDRHPIPDRGDSPHKPGYRSPDRGKLLHTRGPSPLSRSSSSLGRQRHLPERSLSPQQRGLPLPDRGQGPPNGLLRPPSRLGEAYAVWQPDPWASSSSGRDEEQARRPGEEVGVRKEEEGEEERGENQEADDEIRRYRNAAAESEGSYRSYASQSSGRGSLDPPNSLSPPLTSSPSSPETTEDSEHEEKAQQDSRLHRRTSTVDESYEWDSQYVSMKPVYMKPAQVQQSLDEEEEREGEEEGWSHPCRADGEMTRGGGGGGGGEKGGGMFPSVRLLKPGGSLSSVGLPRHHHAQAEPDAVLF</sequence>
<feature type="region of interest" description="Disordered" evidence="4">
    <location>
        <begin position="694"/>
        <end position="722"/>
    </location>
</feature>
<feature type="domain" description="Ig-like" evidence="6">
    <location>
        <begin position="226"/>
        <end position="318"/>
    </location>
</feature>
<feature type="compositionally biased region" description="Acidic residues" evidence="4">
    <location>
        <begin position="1127"/>
        <end position="1142"/>
    </location>
</feature>
<feature type="compositionally biased region" description="Basic and acidic residues" evidence="4">
    <location>
        <begin position="1247"/>
        <end position="1261"/>
    </location>
</feature>
<dbReference type="SUPFAM" id="SSF48726">
    <property type="entry name" value="Immunoglobulin"/>
    <property type="match status" value="5"/>
</dbReference>
<feature type="region of interest" description="Disordered" evidence="4">
    <location>
        <begin position="1097"/>
        <end position="1183"/>
    </location>
</feature>
<dbReference type="CDD" id="cd00096">
    <property type="entry name" value="Ig"/>
    <property type="match status" value="1"/>
</dbReference>
<dbReference type="Gene3D" id="2.60.40.10">
    <property type="entry name" value="Immunoglobulins"/>
    <property type="match status" value="7"/>
</dbReference>
<dbReference type="CDD" id="cd00063">
    <property type="entry name" value="FN3"/>
    <property type="match status" value="2"/>
</dbReference>
<dbReference type="InterPro" id="IPR036179">
    <property type="entry name" value="Ig-like_dom_sf"/>
</dbReference>
<feature type="region of interest" description="Disordered" evidence="4">
    <location>
        <begin position="756"/>
        <end position="906"/>
    </location>
</feature>
<dbReference type="InterPro" id="IPR007110">
    <property type="entry name" value="Ig-like_dom"/>
</dbReference>
<keyword evidence="5" id="KW-0732">Signal</keyword>
<evidence type="ECO:0000256" key="2">
    <source>
        <dbReference type="ARBA" id="ARBA00023157"/>
    </source>
</evidence>
<dbReference type="SMART" id="SM00060">
    <property type="entry name" value="FN3"/>
    <property type="match status" value="2"/>
</dbReference>
<feature type="region of interest" description="Disordered" evidence="4">
    <location>
        <begin position="1012"/>
        <end position="1070"/>
    </location>
</feature>
<evidence type="ECO:0000259" key="7">
    <source>
        <dbReference type="PROSITE" id="PS50853"/>
    </source>
</evidence>
<feature type="region of interest" description="Disordered" evidence="4">
    <location>
        <begin position="1439"/>
        <end position="1844"/>
    </location>
</feature>
<feature type="region of interest" description="Disordered" evidence="4">
    <location>
        <begin position="926"/>
        <end position="985"/>
    </location>
</feature>
<feature type="chain" id="PRO_5044840432" evidence="5">
    <location>
        <begin position="27"/>
        <end position="1844"/>
    </location>
</feature>
<feature type="compositionally biased region" description="Polar residues" evidence="4">
    <location>
        <begin position="1377"/>
        <end position="1386"/>
    </location>
</feature>
<feature type="compositionally biased region" description="Pro residues" evidence="4">
    <location>
        <begin position="1204"/>
        <end position="1218"/>
    </location>
</feature>
<dbReference type="PANTHER" id="PTHR44170:SF48">
    <property type="entry name" value="PROTEIN TURTLE HOMOLOG A"/>
    <property type="match status" value="1"/>
</dbReference>
<feature type="compositionally biased region" description="Low complexity" evidence="4">
    <location>
        <begin position="1049"/>
        <end position="1065"/>
    </location>
</feature>
<feature type="compositionally biased region" description="Acidic residues" evidence="4">
    <location>
        <begin position="1661"/>
        <end position="1674"/>
    </location>
</feature>